<gene>
    <name evidence="1" type="ORF">LQ327_17375</name>
</gene>
<reference evidence="1 2" key="1">
    <citation type="submission" date="2021-11" db="EMBL/GenBank/DDBJ databases">
        <title>Draft genome sequence of Actinomycetospora sp. SF1 isolated from the rhizosphere soil.</title>
        <authorList>
            <person name="Duangmal K."/>
            <person name="Chantavorakit T."/>
        </authorList>
    </citation>
    <scope>NUCLEOTIDE SEQUENCE [LARGE SCALE GENOMIC DNA]</scope>
    <source>
        <strain evidence="1 2">TBRC 5722</strain>
    </source>
</reference>
<evidence type="ECO:0008006" key="3">
    <source>
        <dbReference type="Google" id="ProtNLM"/>
    </source>
</evidence>
<dbReference type="Gene3D" id="3.10.450.50">
    <property type="match status" value="1"/>
</dbReference>
<evidence type="ECO:0000313" key="2">
    <source>
        <dbReference type="Proteomes" id="UP001199469"/>
    </source>
</evidence>
<name>A0ABS8PA48_9PSEU</name>
<comment type="caution">
    <text evidence="1">The sequence shown here is derived from an EMBL/GenBank/DDBJ whole genome shotgun (WGS) entry which is preliminary data.</text>
</comment>
<dbReference type="Proteomes" id="UP001199469">
    <property type="component" value="Unassembled WGS sequence"/>
</dbReference>
<proteinExistence type="predicted"/>
<dbReference type="EMBL" id="JAJNDB010000003">
    <property type="protein sequence ID" value="MCD2195141.1"/>
    <property type="molecule type" value="Genomic_DNA"/>
</dbReference>
<dbReference type="SUPFAM" id="SSF54427">
    <property type="entry name" value="NTF2-like"/>
    <property type="match status" value="1"/>
</dbReference>
<accession>A0ABS8PA48</accession>
<organism evidence="1 2">
    <name type="scientific">Actinomycetospora endophytica</name>
    <dbReference type="NCBI Taxonomy" id="2291215"/>
    <lineage>
        <taxon>Bacteria</taxon>
        <taxon>Bacillati</taxon>
        <taxon>Actinomycetota</taxon>
        <taxon>Actinomycetes</taxon>
        <taxon>Pseudonocardiales</taxon>
        <taxon>Pseudonocardiaceae</taxon>
        <taxon>Actinomycetospora</taxon>
    </lineage>
</organism>
<dbReference type="RefSeq" id="WP_230735894.1">
    <property type="nucleotide sequence ID" value="NZ_JAJNDB010000003.1"/>
</dbReference>
<keyword evidence="2" id="KW-1185">Reference proteome</keyword>
<sequence length="228" mass="24990">MTFIQIIDVTTDDPEGLRAADARWLAATEGRNTLRREAIYTDRHTPNRYVAVCEFDDYASAMANSALPETARIAEEIASLAEGSVGFTDLDLLDVPIDRRADVVRGFLDSVRSGQLDRALYDDDVEVQMNVPFGLVRSHGPDELAQLLRDAFPYGSEVVTERSAATDAGVVIEFAARTTTGPDRPESTYSRNLVWLELAAGRIRGLTLYCSGDWDAATQAEQLASARA</sequence>
<protein>
    <recommendedName>
        <fullName evidence="3">SnoaL-like protein</fullName>
    </recommendedName>
</protein>
<dbReference type="InterPro" id="IPR032710">
    <property type="entry name" value="NTF2-like_dom_sf"/>
</dbReference>
<evidence type="ECO:0000313" key="1">
    <source>
        <dbReference type="EMBL" id="MCD2195141.1"/>
    </source>
</evidence>